<evidence type="ECO:0000313" key="7">
    <source>
        <dbReference type="EMBL" id="CAL4764653.1"/>
    </source>
</evidence>
<feature type="active site" description="Proton acceptor" evidence="4">
    <location>
        <position position="131"/>
    </location>
</feature>
<dbReference type="GO" id="GO:0016740">
    <property type="term" value="F:transferase activity"/>
    <property type="evidence" value="ECO:0007669"/>
    <property type="project" value="UniProtKB-UniRule"/>
</dbReference>
<evidence type="ECO:0000259" key="5">
    <source>
        <dbReference type="PROSITE" id="PS51006"/>
    </source>
</evidence>
<keyword evidence="3 4" id="KW-0620">Polyamine biosynthesis</keyword>
<proteinExistence type="inferred from homology"/>
<feature type="domain" description="PABS" evidence="5">
    <location>
        <begin position="1"/>
        <end position="216"/>
    </location>
</feature>
<dbReference type="PROSITE" id="PS51006">
    <property type="entry name" value="PABS_2"/>
    <property type="match status" value="1"/>
</dbReference>
<dbReference type="EMBL" id="CAMXCT010000335">
    <property type="protein sequence ID" value="CAI3977341.1"/>
    <property type="molecule type" value="Genomic_DNA"/>
</dbReference>
<dbReference type="EMBL" id="CAMXCT020000335">
    <property type="protein sequence ID" value="CAL1130716.1"/>
    <property type="molecule type" value="Genomic_DNA"/>
</dbReference>
<evidence type="ECO:0000313" key="8">
    <source>
        <dbReference type="Proteomes" id="UP001152797"/>
    </source>
</evidence>
<dbReference type="InterPro" id="IPR029063">
    <property type="entry name" value="SAM-dependent_MTases_sf"/>
</dbReference>
<dbReference type="EMBL" id="CAMXCT030000335">
    <property type="protein sequence ID" value="CAL4764653.1"/>
    <property type="molecule type" value="Genomic_DNA"/>
</dbReference>
<keyword evidence="2 4" id="KW-0808">Transferase</keyword>
<dbReference type="Pfam" id="PF01564">
    <property type="entry name" value="Spermine_synth"/>
    <property type="match status" value="1"/>
</dbReference>
<dbReference type="Gene3D" id="3.40.50.150">
    <property type="entry name" value="Vaccinia Virus protein VP39"/>
    <property type="match status" value="1"/>
</dbReference>
<reference evidence="7 8" key="2">
    <citation type="submission" date="2024-05" db="EMBL/GenBank/DDBJ databases">
        <authorList>
            <person name="Chen Y."/>
            <person name="Shah S."/>
            <person name="Dougan E. K."/>
            <person name="Thang M."/>
            <person name="Chan C."/>
        </authorList>
    </citation>
    <scope>NUCLEOTIDE SEQUENCE [LARGE SCALE GENOMIC DNA]</scope>
</reference>
<comment type="caution">
    <text evidence="6">The sequence shown here is derived from an EMBL/GenBank/DDBJ whole genome shotgun (WGS) entry which is preliminary data.</text>
</comment>
<accession>A0A9P1BQ00</accession>
<dbReference type="AlphaFoldDB" id="A0A9P1BQ00"/>
<dbReference type="InterPro" id="IPR030374">
    <property type="entry name" value="PABS"/>
</dbReference>
<evidence type="ECO:0000256" key="4">
    <source>
        <dbReference type="PROSITE-ProRule" id="PRU00354"/>
    </source>
</evidence>
<dbReference type="SUPFAM" id="SSF53335">
    <property type="entry name" value="S-adenosyl-L-methionine-dependent methyltransferases"/>
    <property type="match status" value="1"/>
</dbReference>
<evidence type="ECO:0000256" key="3">
    <source>
        <dbReference type="ARBA" id="ARBA00023115"/>
    </source>
</evidence>
<dbReference type="Proteomes" id="UP001152797">
    <property type="component" value="Unassembled WGS sequence"/>
</dbReference>
<reference evidence="6" key="1">
    <citation type="submission" date="2022-10" db="EMBL/GenBank/DDBJ databases">
        <authorList>
            <person name="Chen Y."/>
            <person name="Dougan E. K."/>
            <person name="Chan C."/>
            <person name="Rhodes N."/>
            <person name="Thang M."/>
        </authorList>
    </citation>
    <scope>NUCLEOTIDE SEQUENCE</scope>
</reference>
<name>A0A9P1BQ00_9DINO</name>
<dbReference type="PANTHER" id="PTHR43317:SF1">
    <property type="entry name" value="THERMOSPERMINE SYNTHASE ACAULIS5"/>
    <property type="match status" value="1"/>
</dbReference>
<protein>
    <recommendedName>
        <fullName evidence="5">PABS domain-containing protein</fullName>
    </recommendedName>
</protein>
<dbReference type="CDD" id="cd02440">
    <property type="entry name" value="AdoMet_MTases"/>
    <property type="match status" value="1"/>
</dbReference>
<dbReference type="NCBIfam" id="NF037959">
    <property type="entry name" value="MFS_SpdSyn"/>
    <property type="match status" value="1"/>
</dbReference>
<dbReference type="GO" id="GO:0006596">
    <property type="term" value="P:polyamine biosynthetic process"/>
    <property type="evidence" value="ECO:0007669"/>
    <property type="project" value="UniProtKB-UniRule"/>
</dbReference>
<evidence type="ECO:0000313" key="6">
    <source>
        <dbReference type="EMBL" id="CAI3977341.1"/>
    </source>
</evidence>
<evidence type="ECO:0000256" key="2">
    <source>
        <dbReference type="ARBA" id="ARBA00022679"/>
    </source>
</evidence>
<comment type="similarity">
    <text evidence="1">Belongs to the spermidine/spermine synthase family.</text>
</comment>
<keyword evidence="8" id="KW-1185">Reference proteome</keyword>
<dbReference type="PANTHER" id="PTHR43317">
    <property type="entry name" value="THERMOSPERMINE SYNTHASE ACAULIS5"/>
    <property type="match status" value="1"/>
</dbReference>
<evidence type="ECO:0000256" key="1">
    <source>
        <dbReference type="ARBA" id="ARBA00007867"/>
    </source>
</evidence>
<dbReference type="OrthoDB" id="432124at2759"/>
<gene>
    <name evidence="6" type="ORF">C1SCF055_LOCUS5489</name>
</gene>
<organism evidence="6">
    <name type="scientific">Cladocopium goreaui</name>
    <dbReference type="NCBI Taxonomy" id="2562237"/>
    <lineage>
        <taxon>Eukaryota</taxon>
        <taxon>Sar</taxon>
        <taxon>Alveolata</taxon>
        <taxon>Dinophyceae</taxon>
        <taxon>Suessiales</taxon>
        <taxon>Symbiodiniaceae</taxon>
        <taxon>Cladocopium</taxon>
    </lineage>
</organism>
<sequence>MASSKGDLAGRVRVDDGPDGLALIVDETVASLSSKETNRSALVWDALALPVLATTERPSVLILGLGGGTAARALRRLRPEAQIVGVELDAEVIRLAKKHFDLDALKVEVIHQDALEFLRKDRRQFDLILDDVFVGYARSIHKPRWLPRPGFRLAKRRLKEGGVLVSNALAEAKYLQRGMQELFPGLLRLRVPDFENQILVAGQLAALEILEQASSKQLNGIKVERPGSVGTLLPRSITDSRWLRLARLAVSLTAAALCRTRFRRSETIHRCCGGESTWTCHGNPTGIP</sequence>